<keyword evidence="2" id="KW-1185">Reference proteome</keyword>
<dbReference type="HOGENOM" id="CLU_079628_0_0_5"/>
<dbReference type="Pfam" id="PF05013">
    <property type="entry name" value="FGase"/>
    <property type="match status" value="1"/>
</dbReference>
<dbReference type="OrthoDB" id="9815326at2"/>
<sequence length="254" mass="28108">MNQTQQMNNDAVVEVLNASGASDIVLVCEHASAFIPTALNDLGLSAEARHSHAAWDPGAKAVACEMARQLDAPLVASKVSRLVYDCNRPPDAPSAMPERSEVFDIPGNKKLTRNDRETRVARYYTPFHDRLKQVLSTKPDPVVVTIHSFTPIYQGIQREVEVGILYDQDTRLADAMLEVETGTFVTRRNDPYGPADGVTHTLKEHALPQGRRNVMIEIRNDLIETADAQTSLAIQMSRWVADAVTQSKDISCRV</sequence>
<dbReference type="AlphaFoldDB" id="F7ZDA4"/>
<dbReference type="InterPro" id="IPR011227">
    <property type="entry name" value="UCP029730"/>
</dbReference>
<dbReference type="PIRSF" id="PIRSF029730">
    <property type="entry name" value="UCP029730"/>
    <property type="match status" value="1"/>
</dbReference>
<evidence type="ECO:0000313" key="2">
    <source>
        <dbReference type="Proteomes" id="UP000001353"/>
    </source>
</evidence>
<dbReference type="RefSeq" id="WP_013961251.1">
    <property type="nucleotide sequence ID" value="NC_015730.1"/>
</dbReference>
<protein>
    <submittedName>
        <fullName evidence="1">N-formylglutamate amidohydrolase</fullName>
    </submittedName>
</protein>
<gene>
    <name evidence="1" type="ordered locus">RLO149_c013110</name>
</gene>
<dbReference type="InterPro" id="IPR007709">
    <property type="entry name" value="N-FG_amidohydro"/>
</dbReference>
<name>F7ZDA4_ROSLO</name>
<proteinExistence type="predicted"/>
<dbReference type="GO" id="GO:0016787">
    <property type="term" value="F:hydrolase activity"/>
    <property type="evidence" value="ECO:0007669"/>
    <property type="project" value="UniProtKB-KW"/>
</dbReference>
<dbReference type="EMBL" id="CP002623">
    <property type="protein sequence ID" value="AEI93313.1"/>
    <property type="molecule type" value="Genomic_DNA"/>
</dbReference>
<dbReference type="eggNOG" id="COG3931">
    <property type="taxonomic scope" value="Bacteria"/>
</dbReference>
<dbReference type="SUPFAM" id="SSF53187">
    <property type="entry name" value="Zn-dependent exopeptidases"/>
    <property type="match status" value="1"/>
</dbReference>
<dbReference type="KEGG" id="rli:RLO149_c013110"/>
<evidence type="ECO:0000313" key="1">
    <source>
        <dbReference type="EMBL" id="AEI93313.1"/>
    </source>
</evidence>
<dbReference type="Gene3D" id="3.40.630.40">
    <property type="entry name" value="Zn-dependent exopeptidases"/>
    <property type="match status" value="1"/>
</dbReference>
<accession>F7ZDA4</accession>
<organism evidence="1 2">
    <name type="scientific">Roseobacter litoralis (strain ATCC 49566 / DSM 6996 / JCM 21268 / NBRC 15278 / OCh 149)</name>
    <dbReference type="NCBI Taxonomy" id="391595"/>
    <lineage>
        <taxon>Bacteria</taxon>
        <taxon>Pseudomonadati</taxon>
        <taxon>Pseudomonadota</taxon>
        <taxon>Alphaproteobacteria</taxon>
        <taxon>Rhodobacterales</taxon>
        <taxon>Roseobacteraceae</taxon>
        <taxon>Roseobacter</taxon>
    </lineage>
</organism>
<reference evidence="1 2" key="1">
    <citation type="journal article" date="2011" name="BMC Genomics">
        <title>Comparative genome analysis and genome-guided physiological analysis of Roseobacter litoralis.</title>
        <authorList>
            <person name="Kalhoefer D."/>
            <person name="Thole S."/>
            <person name="Voget S."/>
            <person name="Lehmann R."/>
            <person name="Liesegang H."/>
            <person name="Wollher A."/>
            <person name="Daniel R."/>
            <person name="Simon M."/>
            <person name="Brinkhoff T."/>
        </authorList>
    </citation>
    <scope>NUCLEOTIDE SEQUENCE [LARGE SCALE GENOMIC DNA]</scope>
    <source>
        <strain evidence="2">ATCC 49566 / DSM 6996 / JCM 21268 / NBRC 15278 / OCh 149</strain>
    </source>
</reference>
<dbReference type="Proteomes" id="UP000001353">
    <property type="component" value="Chromosome"/>
</dbReference>
<dbReference type="STRING" id="391595.RLO149_c013110"/>